<gene>
    <name evidence="2" type="ORF">K443DRAFT_355796</name>
</gene>
<organism evidence="2 3">
    <name type="scientific">Laccaria amethystina LaAM-08-1</name>
    <dbReference type="NCBI Taxonomy" id="1095629"/>
    <lineage>
        <taxon>Eukaryota</taxon>
        <taxon>Fungi</taxon>
        <taxon>Dikarya</taxon>
        <taxon>Basidiomycota</taxon>
        <taxon>Agaricomycotina</taxon>
        <taxon>Agaricomycetes</taxon>
        <taxon>Agaricomycetidae</taxon>
        <taxon>Agaricales</taxon>
        <taxon>Agaricineae</taxon>
        <taxon>Hydnangiaceae</taxon>
        <taxon>Laccaria</taxon>
    </lineage>
</organism>
<accession>A0A0C9WJE9</accession>
<keyword evidence="3" id="KW-1185">Reference proteome</keyword>
<reference evidence="2 3" key="1">
    <citation type="submission" date="2014-04" db="EMBL/GenBank/DDBJ databases">
        <authorList>
            <consortium name="DOE Joint Genome Institute"/>
            <person name="Kuo A."/>
            <person name="Kohler A."/>
            <person name="Nagy L.G."/>
            <person name="Floudas D."/>
            <person name="Copeland A."/>
            <person name="Barry K.W."/>
            <person name="Cichocki N."/>
            <person name="Veneault-Fourrey C."/>
            <person name="LaButti K."/>
            <person name="Lindquist E.A."/>
            <person name="Lipzen A."/>
            <person name="Lundell T."/>
            <person name="Morin E."/>
            <person name="Murat C."/>
            <person name="Sun H."/>
            <person name="Tunlid A."/>
            <person name="Henrissat B."/>
            <person name="Grigoriev I.V."/>
            <person name="Hibbett D.S."/>
            <person name="Martin F."/>
            <person name="Nordberg H.P."/>
            <person name="Cantor M.N."/>
            <person name="Hua S.X."/>
        </authorList>
    </citation>
    <scope>NUCLEOTIDE SEQUENCE [LARGE SCALE GENOMIC DNA]</scope>
    <source>
        <strain evidence="2 3">LaAM-08-1</strain>
    </source>
</reference>
<dbReference type="AlphaFoldDB" id="A0A0C9WJE9"/>
<feature type="region of interest" description="Disordered" evidence="1">
    <location>
        <begin position="1"/>
        <end position="83"/>
    </location>
</feature>
<name>A0A0C9WJE9_9AGAR</name>
<dbReference type="Proteomes" id="UP000054477">
    <property type="component" value="Unassembled WGS sequence"/>
</dbReference>
<evidence type="ECO:0000256" key="1">
    <source>
        <dbReference type="SAM" id="MobiDB-lite"/>
    </source>
</evidence>
<dbReference type="HOGENOM" id="CLU_1390442_0_0_1"/>
<dbReference type="EMBL" id="KN838787">
    <property type="protein sequence ID" value="KIJ94574.1"/>
    <property type="molecule type" value="Genomic_DNA"/>
</dbReference>
<feature type="compositionally biased region" description="Polar residues" evidence="1">
    <location>
        <begin position="69"/>
        <end position="83"/>
    </location>
</feature>
<evidence type="ECO:0000313" key="2">
    <source>
        <dbReference type="EMBL" id="KIJ94574.1"/>
    </source>
</evidence>
<sequence>MPPATPKSATVLPPSRTPTKSGLRSSSPPLSKTGARGTNSNAAQPVSNEKGAPVQTRPQVQTRAAPARTNASSGTTASYKTNALTSNGTTTLSFYTTPVPLHSQSLPSHLPSTLTLTHPSTPLTLPRHLSVHAHNTPQSSECVIPTHSPFRLLRSRRCRGSCRVGLSLLCKLLMVLRVWWLCREVRVRGMERSLVV</sequence>
<protein>
    <submittedName>
        <fullName evidence="2">Uncharacterized protein</fullName>
    </submittedName>
</protein>
<proteinExistence type="predicted"/>
<evidence type="ECO:0000313" key="3">
    <source>
        <dbReference type="Proteomes" id="UP000054477"/>
    </source>
</evidence>
<reference evidence="3" key="2">
    <citation type="submission" date="2015-01" db="EMBL/GenBank/DDBJ databases">
        <title>Evolutionary Origins and Diversification of the Mycorrhizal Mutualists.</title>
        <authorList>
            <consortium name="DOE Joint Genome Institute"/>
            <consortium name="Mycorrhizal Genomics Consortium"/>
            <person name="Kohler A."/>
            <person name="Kuo A."/>
            <person name="Nagy L.G."/>
            <person name="Floudas D."/>
            <person name="Copeland A."/>
            <person name="Barry K.W."/>
            <person name="Cichocki N."/>
            <person name="Veneault-Fourrey C."/>
            <person name="LaButti K."/>
            <person name="Lindquist E.A."/>
            <person name="Lipzen A."/>
            <person name="Lundell T."/>
            <person name="Morin E."/>
            <person name="Murat C."/>
            <person name="Riley R."/>
            <person name="Ohm R."/>
            <person name="Sun H."/>
            <person name="Tunlid A."/>
            <person name="Henrissat B."/>
            <person name="Grigoriev I.V."/>
            <person name="Hibbett D.S."/>
            <person name="Martin F."/>
        </authorList>
    </citation>
    <scope>NUCLEOTIDE SEQUENCE [LARGE SCALE GENOMIC DNA]</scope>
    <source>
        <strain evidence="3">LaAM-08-1</strain>
    </source>
</reference>
<feature type="compositionally biased region" description="Polar residues" evidence="1">
    <location>
        <begin position="17"/>
        <end position="47"/>
    </location>
</feature>